<comment type="caution">
    <text evidence="3">The sequence shown here is derived from an EMBL/GenBank/DDBJ whole genome shotgun (WGS) entry which is preliminary data.</text>
</comment>
<evidence type="ECO:0000313" key="4">
    <source>
        <dbReference type="Proteomes" id="UP001150942"/>
    </source>
</evidence>
<dbReference type="InterPro" id="IPR027417">
    <property type="entry name" value="P-loop_NTPase"/>
</dbReference>
<reference evidence="3" key="2">
    <citation type="journal article" date="2023" name="IMA Fungus">
        <title>Comparative genomic study of the Penicillium genus elucidates a diverse pangenome and 15 lateral gene transfer events.</title>
        <authorList>
            <person name="Petersen C."/>
            <person name="Sorensen T."/>
            <person name="Nielsen M.R."/>
            <person name="Sondergaard T.E."/>
            <person name="Sorensen J.L."/>
            <person name="Fitzpatrick D.A."/>
            <person name="Frisvad J.C."/>
            <person name="Nielsen K.L."/>
        </authorList>
    </citation>
    <scope>NUCLEOTIDE SEQUENCE</scope>
    <source>
        <strain evidence="3">IBT 20477</strain>
    </source>
</reference>
<reference evidence="3" key="1">
    <citation type="submission" date="2022-11" db="EMBL/GenBank/DDBJ databases">
        <authorList>
            <person name="Petersen C."/>
        </authorList>
    </citation>
    <scope>NUCLEOTIDE SEQUENCE</scope>
    <source>
        <strain evidence="3">IBT 20477</strain>
    </source>
</reference>
<protein>
    <submittedName>
        <fullName evidence="3">Wd40 protein</fullName>
    </submittedName>
</protein>
<dbReference type="Proteomes" id="UP001150942">
    <property type="component" value="Unassembled WGS sequence"/>
</dbReference>
<dbReference type="Gene3D" id="3.40.50.300">
    <property type="entry name" value="P-loop containing nucleotide triphosphate hydrolases"/>
    <property type="match status" value="1"/>
</dbReference>
<dbReference type="EMBL" id="JAPQKQ010000005">
    <property type="protein sequence ID" value="KAJ5195669.1"/>
    <property type="molecule type" value="Genomic_DNA"/>
</dbReference>
<dbReference type="GO" id="GO:0003824">
    <property type="term" value="F:catalytic activity"/>
    <property type="evidence" value="ECO:0007669"/>
    <property type="project" value="InterPro"/>
</dbReference>
<keyword evidence="1" id="KW-0677">Repeat</keyword>
<dbReference type="InterPro" id="IPR035994">
    <property type="entry name" value="Nucleoside_phosphorylase_sf"/>
</dbReference>
<accession>A0A9W9MBF7</accession>
<feature type="domain" description="Nephrocystin 3-like N-terminal" evidence="2">
    <location>
        <begin position="206"/>
        <end position="367"/>
    </location>
</feature>
<name>A0A9W9MBF7_9EURO</name>
<organism evidence="3 4">
    <name type="scientific">Penicillium cf. viridicatum</name>
    <dbReference type="NCBI Taxonomy" id="2972119"/>
    <lineage>
        <taxon>Eukaryota</taxon>
        <taxon>Fungi</taxon>
        <taxon>Dikarya</taxon>
        <taxon>Ascomycota</taxon>
        <taxon>Pezizomycotina</taxon>
        <taxon>Eurotiomycetes</taxon>
        <taxon>Eurotiomycetidae</taxon>
        <taxon>Eurotiales</taxon>
        <taxon>Aspergillaceae</taxon>
        <taxon>Penicillium</taxon>
    </lineage>
</organism>
<dbReference type="InterPro" id="IPR056884">
    <property type="entry name" value="NPHP3-like_N"/>
</dbReference>
<evidence type="ECO:0000256" key="1">
    <source>
        <dbReference type="ARBA" id="ARBA00022737"/>
    </source>
</evidence>
<dbReference type="OrthoDB" id="1577640at2759"/>
<dbReference type="SUPFAM" id="SSF52540">
    <property type="entry name" value="P-loop containing nucleoside triphosphate hydrolases"/>
    <property type="match status" value="1"/>
</dbReference>
<gene>
    <name evidence="3" type="ORF">N7449_006148</name>
</gene>
<dbReference type="PANTHER" id="PTHR46082">
    <property type="entry name" value="ATP/GTP-BINDING PROTEIN-RELATED"/>
    <property type="match status" value="1"/>
</dbReference>
<dbReference type="AlphaFoldDB" id="A0A9W9MBF7"/>
<proteinExistence type="predicted"/>
<sequence>MLTESMRLVLHSRISILIYRSPRQSDQPVVHRGLILSGSGVVKSPHDRINLQRELQDALCFEMEAAGIMDEIPCLVVRGICDYTDTHKQDEWHYHAAAVAAAYCRALLRKIGSQDMQGVTNMRELIEGMRELAEGVNKVQDAQRHDAPIQPPASMHKLIMINNVVDNIDQRQLMESLRPIQEALFDSYRLDDQGECLQGTRTELLSQIATWGSALSSPCIFWLDGWAGTGKSTVSRTAAASFHRQGILAASFFFKRGAGDQGNAKRLFSTIAWQLISKIPSLSSNIKQNVDEDPAISAKMIETQFDRLLLQPFRVLANRQRKKACYVIIIDALDECEQEEDIERILKLLPRVRQIEFLDIRFFLTSRPELPTVLGFCGLSKKDCQHIILQEIPRPIILRDISLFLDNKLSKIKGNRSLAKD</sequence>
<dbReference type="PANTHER" id="PTHR46082:SF11">
    <property type="entry name" value="AAA+ ATPASE DOMAIN-CONTAINING PROTEIN-RELATED"/>
    <property type="match status" value="1"/>
</dbReference>
<evidence type="ECO:0000313" key="3">
    <source>
        <dbReference type="EMBL" id="KAJ5195669.1"/>
    </source>
</evidence>
<keyword evidence="4" id="KW-1185">Reference proteome</keyword>
<dbReference type="Gene3D" id="3.40.50.1580">
    <property type="entry name" value="Nucleoside phosphorylase domain"/>
    <property type="match status" value="1"/>
</dbReference>
<dbReference type="GO" id="GO:0009116">
    <property type="term" value="P:nucleoside metabolic process"/>
    <property type="evidence" value="ECO:0007669"/>
    <property type="project" value="InterPro"/>
</dbReference>
<dbReference type="InterPro" id="IPR053137">
    <property type="entry name" value="NLR-like"/>
</dbReference>
<dbReference type="Pfam" id="PF24883">
    <property type="entry name" value="NPHP3_N"/>
    <property type="match status" value="1"/>
</dbReference>
<evidence type="ECO:0000259" key="2">
    <source>
        <dbReference type="Pfam" id="PF24883"/>
    </source>
</evidence>
<dbReference type="SUPFAM" id="SSF53167">
    <property type="entry name" value="Purine and uridine phosphorylases"/>
    <property type="match status" value="1"/>
</dbReference>